<dbReference type="RefSeq" id="WP_345406954.1">
    <property type="nucleotide sequence ID" value="NZ_BAABLA010000123.1"/>
</dbReference>
<evidence type="ECO:0000259" key="2">
    <source>
        <dbReference type="Pfam" id="PF13193"/>
    </source>
</evidence>
<dbReference type="InterPro" id="IPR020845">
    <property type="entry name" value="AMP-binding_CS"/>
</dbReference>
<dbReference type="InterPro" id="IPR045851">
    <property type="entry name" value="AMP-bd_C_sf"/>
</dbReference>
<feature type="domain" description="AMP-dependent synthetase/ligase" evidence="1">
    <location>
        <begin position="15"/>
        <end position="376"/>
    </location>
</feature>
<accession>A0ABW2BTC0</accession>
<protein>
    <submittedName>
        <fullName evidence="3">Class I adenylate-forming enzyme family protein</fullName>
    </submittedName>
</protein>
<comment type="caution">
    <text evidence="3">The sequence shown here is derived from an EMBL/GenBank/DDBJ whole genome shotgun (WGS) entry which is preliminary data.</text>
</comment>
<dbReference type="Pfam" id="PF13193">
    <property type="entry name" value="AMP-binding_C"/>
    <property type="match status" value="1"/>
</dbReference>
<evidence type="ECO:0000313" key="4">
    <source>
        <dbReference type="Proteomes" id="UP001596337"/>
    </source>
</evidence>
<name>A0ABW2BTC0_9PSEU</name>
<dbReference type="SUPFAM" id="SSF56801">
    <property type="entry name" value="Acetyl-CoA synthetase-like"/>
    <property type="match status" value="1"/>
</dbReference>
<dbReference type="InterPro" id="IPR025110">
    <property type="entry name" value="AMP-bd_C"/>
</dbReference>
<dbReference type="Pfam" id="PF00501">
    <property type="entry name" value="AMP-binding"/>
    <property type="match status" value="1"/>
</dbReference>
<dbReference type="Proteomes" id="UP001596337">
    <property type="component" value="Unassembled WGS sequence"/>
</dbReference>
<dbReference type="Gene3D" id="3.30.300.30">
    <property type="match status" value="1"/>
</dbReference>
<dbReference type="InterPro" id="IPR050237">
    <property type="entry name" value="ATP-dep_AMP-bd_enzyme"/>
</dbReference>
<dbReference type="Gene3D" id="3.40.50.12780">
    <property type="entry name" value="N-terminal domain of ligase-like"/>
    <property type="match status" value="1"/>
</dbReference>
<proteinExistence type="predicted"/>
<keyword evidence="4" id="KW-1185">Reference proteome</keyword>
<dbReference type="InterPro" id="IPR042099">
    <property type="entry name" value="ANL_N_sf"/>
</dbReference>
<dbReference type="PROSITE" id="PS00455">
    <property type="entry name" value="AMP_BINDING"/>
    <property type="match status" value="1"/>
</dbReference>
<dbReference type="InterPro" id="IPR000873">
    <property type="entry name" value="AMP-dep_synth/lig_dom"/>
</dbReference>
<dbReference type="PANTHER" id="PTHR43767">
    <property type="entry name" value="LONG-CHAIN-FATTY-ACID--COA LIGASE"/>
    <property type="match status" value="1"/>
</dbReference>
<organism evidence="3 4">
    <name type="scientific">Haloechinothrix salitolerans</name>
    <dbReference type="NCBI Taxonomy" id="926830"/>
    <lineage>
        <taxon>Bacteria</taxon>
        <taxon>Bacillati</taxon>
        <taxon>Actinomycetota</taxon>
        <taxon>Actinomycetes</taxon>
        <taxon>Pseudonocardiales</taxon>
        <taxon>Pseudonocardiaceae</taxon>
        <taxon>Haloechinothrix</taxon>
    </lineage>
</organism>
<sequence length="512" mass="55140">MSTAATSVHLGALSEESLDRNGDHESLIFEGRSWRSADLLDRARRVAGGLREIGVEPGDQVVVMMANCPEVPVVYNAIWRMGAVVTPVVFLVTAPELRHVLVDSGAKAVVTTGDFVPKVVEAAGELDVKPHIVVAESDSAEKRDGFDVTAFDALESSEPIAVVDRDEGDLAALMYTGGTTGRSKGVELCHRNLWYCGRSAHDASYVPGLVRVLNPLPISHAFGMIVTVSGMHSPEPGVTVLMRWFDPGQWVSLAEQHRIERGTLVPAMAQLLLTQQLDDADLSTLRYLNIGAAPLARETIDALEQRIPSMQVLEGYGCTESGGVVSANPPGRRKIGSVGPPIPGYEVRIVDEDGQPVPTGTDGEVTVRAEGIMRGYRNAPEATEAALRDGWLFTGDIGRLDDDGFLTIVDRKKDLIIRNGFNVYPRDVEDVLVEHPAVAMAGVVGQRHDVVGEEVVAFVSLSPGAEATEDELIAFAKTKLAGSKYPRVVHILDQLPLTSVGKLDRKALRGRV</sequence>
<evidence type="ECO:0000313" key="3">
    <source>
        <dbReference type="EMBL" id="MFC6866063.1"/>
    </source>
</evidence>
<dbReference type="EMBL" id="JBHSXX010000001">
    <property type="protein sequence ID" value="MFC6866063.1"/>
    <property type="molecule type" value="Genomic_DNA"/>
</dbReference>
<feature type="domain" description="AMP-binding enzyme C-terminal" evidence="2">
    <location>
        <begin position="428"/>
        <end position="502"/>
    </location>
</feature>
<dbReference type="PANTHER" id="PTHR43767:SF7">
    <property type="entry name" value="MEDIUM_LONG-CHAIN-FATTY-ACID--COA LIGASE FADD8"/>
    <property type="match status" value="1"/>
</dbReference>
<gene>
    <name evidence="3" type="ORF">ACFQGD_02785</name>
</gene>
<reference evidence="4" key="1">
    <citation type="journal article" date="2019" name="Int. J. Syst. Evol. Microbiol.">
        <title>The Global Catalogue of Microorganisms (GCM) 10K type strain sequencing project: providing services to taxonomists for standard genome sequencing and annotation.</title>
        <authorList>
            <consortium name="The Broad Institute Genomics Platform"/>
            <consortium name="The Broad Institute Genome Sequencing Center for Infectious Disease"/>
            <person name="Wu L."/>
            <person name="Ma J."/>
        </authorList>
    </citation>
    <scope>NUCLEOTIDE SEQUENCE [LARGE SCALE GENOMIC DNA]</scope>
    <source>
        <strain evidence="4">KCTC 32255</strain>
    </source>
</reference>
<evidence type="ECO:0000259" key="1">
    <source>
        <dbReference type="Pfam" id="PF00501"/>
    </source>
</evidence>